<dbReference type="SUPFAM" id="SSF53850">
    <property type="entry name" value="Periplasmic binding protein-like II"/>
    <property type="match status" value="1"/>
</dbReference>
<dbReference type="InterPro" id="IPR036388">
    <property type="entry name" value="WH-like_DNA-bd_sf"/>
</dbReference>
<dbReference type="Pfam" id="PF03466">
    <property type="entry name" value="LysR_substrate"/>
    <property type="match status" value="1"/>
</dbReference>
<name>A0A7C9RB48_9HYPH</name>
<dbReference type="GO" id="GO:0043565">
    <property type="term" value="F:sequence-specific DNA binding"/>
    <property type="evidence" value="ECO:0007669"/>
    <property type="project" value="TreeGrafter"/>
</dbReference>
<protein>
    <submittedName>
        <fullName evidence="6">LysR family transcriptional regulator</fullName>
    </submittedName>
</protein>
<dbReference type="Gene3D" id="1.10.10.10">
    <property type="entry name" value="Winged helix-like DNA-binding domain superfamily/Winged helix DNA-binding domain"/>
    <property type="match status" value="1"/>
</dbReference>
<sequence length="300" mass="33289">MRRLTLQRIQVFCAIYKHGSINVAARQLGISQPTASRHLQDFEAALKVVLFERRQGKLHPTHEAHSLYEESRILNHGISRLERHVESMALGMGKQLSIATVSLYGREHLAYASERVLARFPDLNLKITIGLAEQQVALIHEGRVDLGFVSGTVDTQNLHSTNVGRGRLVALVPEGSSHVEDNLLELAKLDPGTSMINMSPRGAIGHIVNEALARHGIASDERIVSHSLDVLPFLAKQFNRLTIVDIFTARSVVLSGMRIVPIRPALTFEVNMLSSAPVRNGTVAWHFFRAMKQALQNEEV</sequence>
<dbReference type="GO" id="GO:0010628">
    <property type="term" value="P:positive regulation of gene expression"/>
    <property type="evidence" value="ECO:0007669"/>
    <property type="project" value="TreeGrafter"/>
</dbReference>
<evidence type="ECO:0000256" key="4">
    <source>
        <dbReference type="ARBA" id="ARBA00023163"/>
    </source>
</evidence>
<evidence type="ECO:0000256" key="2">
    <source>
        <dbReference type="ARBA" id="ARBA00023015"/>
    </source>
</evidence>
<dbReference type="PANTHER" id="PTHR30427:SF1">
    <property type="entry name" value="TRANSCRIPTIONAL ACTIVATOR PROTEIN LYSR"/>
    <property type="match status" value="1"/>
</dbReference>
<evidence type="ECO:0000256" key="3">
    <source>
        <dbReference type="ARBA" id="ARBA00023125"/>
    </source>
</evidence>
<dbReference type="SUPFAM" id="SSF46785">
    <property type="entry name" value="Winged helix' DNA-binding domain"/>
    <property type="match status" value="1"/>
</dbReference>
<evidence type="ECO:0000259" key="5">
    <source>
        <dbReference type="PROSITE" id="PS50931"/>
    </source>
</evidence>
<dbReference type="InterPro" id="IPR036390">
    <property type="entry name" value="WH_DNA-bd_sf"/>
</dbReference>
<comment type="caution">
    <text evidence="6">The sequence shown here is derived from an EMBL/GenBank/DDBJ whole genome shotgun (WGS) entry which is preliminary data.</text>
</comment>
<keyword evidence="3" id="KW-0238">DNA-binding</keyword>
<evidence type="ECO:0000256" key="1">
    <source>
        <dbReference type="ARBA" id="ARBA00009437"/>
    </source>
</evidence>
<dbReference type="PANTHER" id="PTHR30427">
    <property type="entry name" value="TRANSCRIPTIONAL ACTIVATOR PROTEIN LYSR"/>
    <property type="match status" value="1"/>
</dbReference>
<dbReference type="Pfam" id="PF00126">
    <property type="entry name" value="HTH_1"/>
    <property type="match status" value="1"/>
</dbReference>
<feature type="domain" description="HTH lysR-type" evidence="5">
    <location>
        <begin position="4"/>
        <end position="61"/>
    </location>
</feature>
<accession>A0A7C9RB48</accession>
<dbReference type="AlphaFoldDB" id="A0A7C9RB48"/>
<gene>
    <name evidence="6" type="ORF">G6N74_25735</name>
</gene>
<dbReference type="EMBL" id="JAAKZG010000016">
    <property type="protein sequence ID" value="NGN44475.1"/>
    <property type="molecule type" value="Genomic_DNA"/>
</dbReference>
<proteinExistence type="inferred from homology"/>
<dbReference type="Gene3D" id="3.40.190.290">
    <property type="match status" value="1"/>
</dbReference>
<reference evidence="6 7" key="1">
    <citation type="submission" date="2020-02" db="EMBL/GenBank/DDBJ databases">
        <title>Genome sequence of the type strain CGMCC 1.15528 of Mesorhizobium zhangyense.</title>
        <authorList>
            <person name="Gao J."/>
            <person name="Sun J."/>
        </authorList>
    </citation>
    <scope>NUCLEOTIDE SEQUENCE [LARGE SCALE GENOMIC DNA]</scope>
    <source>
        <strain evidence="6 7">CGMCC 1.15528</strain>
    </source>
</reference>
<keyword evidence="4" id="KW-0804">Transcription</keyword>
<dbReference type="RefSeq" id="WP_165120857.1">
    <property type="nucleotide sequence ID" value="NZ_JAAKZG010000016.1"/>
</dbReference>
<evidence type="ECO:0000313" key="6">
    <source>
        <dbReference type="EMBL" id="NGN44475.1"/>
    </source>
</evidence>
<dbReference type="GO" id="GO:0003700">
    <property type="term" value="F:DNA-binding transcription factor activity"/>
    <property type="evidence" value="ECO:0007669"/>
    <property type="project" value="InterPro"/>
</dbReference>
<evidence type="ECO:0000313" key="7">
    <source>
        <dbReference type="Proteomes" id="UP000481252"/>
    </source>
</evidence>
<comment type="similarity">
    <text evidence="1">Belongs to the LysR transcriptional regulatory family.</text>
</comment>
<keyword evidence="7" id="KW-1185">Reference proteome</keyword>
<dbReference type="InterPro" id="IPR005119">
    <property type="entry name" value="LysR_subst-bd"/>
</dbReference>
<organism evidence="6 7">
    <name type="scientific">Mesorhizobium zhangyense</name>
    <dbReference type="NCBI Taxonomy" id="1776730"/>
    <lineage>
        <taxon>Bacteria</taxon>
        <taxon>Pseudomonadati</taxon>
        <taxon>Pseudomonadota</taxon>
        <taxon>Alphaproteobacteria</taxon>
        <taxon>Hyphomicrobiales</taxon>
        <taxon>Phyllobacteriaceae</taxon>
        <taxon>Mesorhizobium</taxon>
    </lineage>
</organism>
<keyword evidence="2" id="KW-0805">Transcription regulation</keyword>
<dbReference type="PROSITE" id="PS50931">
    <property type="entry name" value="HTH_LYSR"/>
    <property type="match status" value="1"/>
</dbReference>
<dbReference type="InterPro" id="IPR000847">
    <property type="entry name" value="LysR_HTH_N"/>
</dbReference>
<dbReference type="Proteomes" id="UP000481252">
    <property type="component" value="Unassembled WGS sequence"/>
</dbReference>